<comment type="subcellular location">
    <subcellularLocation>
        <location evidence="2">Chromosome</location>
        <location evidence="2">Telomere</location>
    </subcellularLocation>
    <subcellularLocation>
        <location evidence="1">Nucleus</location>
    </subcellularLocation>
</comment>
<keyword evidence="16" id="KW-1185">Reference proteome</keyword>
<evidence type="ECO:0000256" key="5">
    <source>
        <dbReference type="ARBA" id="ARBA00019746"/>
    </source>
</evidence>
<proteinExistence type="inferred from homology"/>
<dbReference type="OrthoDB" id="2288868at2759"/>
<dbReference type="Proteomes" id="UP000030752">
    <property type="component" value="Unassembled WGS sequence"/>
</dbReference>
<evidence type="ECO:0000256" key="13">
    <source>
        <dbReference type="ARBA" id="ARBA00025393"/>
    </source>
</evidence>
<keyword evidence="8" id="KW-0779">Telomere</keyword>
<gene>
    <name evidence="15" type="ORF">HMPREF1541_00082</name>
</gene>
<evidence type="ECO:0000256" key="8">
    <source>
        <dbReference type="ARBA" id="ARBA00022895"/>
    </source>
</evidence>
<dbReference type="eggNOG" id="ENOG502T1MI">
    <property type="taxonomic scope" value="Eukaryota"/>
</dbReference>
<keyword evidence="7" id="KW-0819">tRNA processing</keyword>
<dbReference type="RefSeq" id="XP_008710613.1">
    <property type="nucleotide sequence ID" value="XM_008712391.1"/>
</dbReference>
<evidence type="ECO:0000313" key="16">
    <source>
        <dbReference type="Proteomes" id="UP000030752"/>
    </source>
</evidence>
<evidence type="ECO:0000256" key="14">
    <source>
        <dbReference type="SAM" id="MobiDB-lite"/>
    </source>
</evidence>
<dbReference type="HOGENOM" id="CLU_146833_2_1_1"/>
<comment type="function">
    <text evidence="13">Component of the EKC/KEOPS complex that is required for the formation of a threonylcarbamoyl group on adenosine at position 37 (t(6)A37) in tRNAs that read codons beginning with adenine. The complex is probably involved in the transfer of the threonylcarbamoyl moiety of threonylcarbamoyl-AMP (TC-AMP) to the N6 group of A37. GON7 likely plays a supporting role to the catalytic subunit KAE1 in the complex. The EKC/KEOPS complex also promotes both telomere uncapping and telomere elongation. The complex is required for efficient recruitment of transcriptional coactivators.</text>
</comment>
<keyword evidence="10" id="KW-0010">Activator</keyword>
<evidence type="ECO:0000256" key="7">
    <source>
        <dbReference type="ARBA" id="ARBA00022694"/>
    </source>
</evidence>
<dbReference type="GO" id="GO:0005634">
    <property type="term" value="C:nucleus"/>
    <property type="evidence" value="ECO:0007669"/>
    <property type="project" value="UniProtKB-SubCell"/>
</dbReference>
<keyword evidence="6" id="KW-0158">Chromosome</keyword>
<accession>W2SB09</accession>
<organism evidence="15 16">
    <name type="scientific">Cyphellophora europaea (strain CBS 101466)</name>
    <name type="common">Phialophora europaea</name>
    <dbReference type="NCBI Taxonomy" id="1220924"/>
    <lineage>
        <taxon>Eukaryota</taxon>
        <taxon>Fungi</taxon>
        <taxon>Dikarya</taxon>
        <taxon>Ascomycota</taxon>
        <taxon>Pezizomycotina</taxon>
        <taxon>Eurotiomycetes</taxon>
        <taxon>Chaetothyriomycetidae</taxon>
        <taxon>Chaetothyriales</taxon>
        <taxon>Cyphellophoraceae</taxon>
        <taxon>Cyphellophora</taxon>
    </lineage>
</organism>
<evidence type="ECO:0000256" key="10">
    <source>
        <dbReference type="ARBA" id="ARBA00023159"/>
    </source>
</evidence>
<dbReference type="GO" id="GO:0000781">
    <property type="term" value="C:chromosome, telomeric region"/>
    <property type="evidence" value="ECO:0007669"/>
    <property type="project" value="UniProtKB-SubCell"/>
</dbReference>
<evidence type="ECO:0000256" key="9">
    <source>
        <dbReference type="ARBA" id="ARBA00023015"/>
    </source>
</evidence>
<evidence type="ECO:0000313" key="15">
    <source>
        <dbReference type="EMBL" id="ETN45901.1"/>
    </source>
</evidence>
<dbReference type="GO" id="GO:0008033">
    <property type="term" value="P:tRNA processing"/>
    <property type="evidence" value="ECO:0007669"/>
    <property type="project" value="UniProtKB-KW"/>
</dbReference>
<dbReference type="EMBL" id="KB822711">
    <property type="protein sequence ID" value="ETN45901.1"/>
    <property type="molecule type" value="Genomic_DNA"/>
</dbReference>
<dbReference type="GeneID" id="19967421"/>
<dbReference type="InParanoid" id="W2SB09"/>
<dbReference type="AlphaFoldDB" id="W2SB09"/>
<keyword evidence="11" id="KW-0804">Transcription</keyword>
<feature type="compositionally biased region" description="Basic and acidic residues" evidence="14">
    <location>
        <begin position="66"/>
        <end position="83"/>
    </location>
</feature>
<evidence type="ECO:0000256" key="11">
    <source>
        <dbReference type="ARBA" id="ARBA00023163"/>
    </source>
</evidence>
<comment type="similarity">
    <text evidence="3">Belongs to the GON7 family.</text>
</comment>
<feature type="region of interest" description="Disordered" evidence="14">
    <location>
        <begin position="1"/>
        <end position="22"/>
    </location>
</feature>
<evidence type="ECO:0000256" key="1">
    <source>
        <dbReference type="ARBA" id="ARBA00004123"/>
    </source>
</evidence>
<reference evidence="15 16" key="1">
    <citation type="submission" date="2013-03" db="EMBL/GenBank/DDBJ databases">
        <title>The Genome Sequence of Phialophora europaea CBS 101466.</title>
        <authorList>
            <consortium name="The Broad Institute Genomics Platform"/>
            <person name="Cuomo C."/>
            <person name="de Hoog S."/>
            <person name="Gorbushina A."/>
            <person name="Walker B."/>
            <person name="Young S.K."/>
            <person name="Zeng Q."/>
            <person name="Gargeya S."/>
            <person name="Fitzgerald M."/>
            <person name="Haas B."/>
            <person name="Abouelleil A."/>
            <person name="Allen A.W."/>
            <person name="Alvarado L."/>
            <person name="Arachchi H.M."/>
            <person name="Berlin A.M."/>
            <person name="Chapman S.B."/>
            <person name="Gainer-Dewar J."/>
            <person name="Goldberg J."/>
            <person name="Griggs A."/>
            <person name="Gujja S."/>
            <person name="Hansen M."/>
            <person name="Howarth C."/>
            <person name="Imamovic A."/>
            <person name="Ireland A."/>
            <person name="Larimer J."/>
            <person name="McCowan C."/>
            <person name="Murphy C."/>
            <person name="Pearson M."/>
            <person name="Poon T.W."/>
            <person name="Priest M."/>
            <person name="Roberts A."/>
            <person name="Saif S."/>
            <person name="Shea T."/>
            <person name="Sisk P."/>
            <person name="Sykes S."/>
            <person name="Wortman J."/>
            <person name="Nusbaum C."/>
            <person name="Birren B."/>
        </authorList>
    </citation>
    <scope>NUCLEOTIDE SEQUENCE [LARGE SCALE GENOMIC DNA]</scope>
    <source>
        <strain evidence="15 16">CBS 101466</strain>
    </source>
</reference>
<evidence type="ECO:0000256" key="3">
    <source>
        <dbReference type="ARBA" id="ARBA00008529"/>
    </source>
</evidence>
<feature type="region of interest" description="Disordered" evidence="14">
    <location>
        <begin position="66"/>
        <end position="99"/>
    </location>
</feature>
<evidence type="ECO:0000256" key="2">
    <source>
        <dbReference type="ARBA" id="ARBA00004574"/>
    </source>
</evidence>
<evidence type="ECO:0000256" key="4">
    <source>
        <dbReference type="ARBA" id="ARBA00011534"/>
    </source>
</evidence>
<name>W2SB09_CYPE1</name>
<protein>
    <recommendedName>
        <fullName evidence="5">EKC/KEOPS complex subunit GON7</fullName>
    </recommendedName>
</protein>
<comment type="subunit">
    <text evidence="4">Component of the EKC/KEOPS complex composed of at least BUD32, CGI121, GON7, KAE1 and PCC1; the whole complex dimerizes.</text>
</comment>
<sequence>MASQGQRSVKAHYSSPDGTHEFTIPINAACADNPATAERTKYLSELRANTKTLQADVNKFLTEKMAEDKARDVKSSSKDKPQDELEEETYGEEQAQEDD</sequence>
<dbReference type="VEuPathDB" id="FungiDB:HMPREF1541_00082"/>
<keyword evidence="9" id="KW-0805">Transcription regulation</keyword>
<dbReference type="InterPro" id="IPR014849">
    <property type="entry name" value="EKC/KEOPS_Gon7"/>
</dbReference>
<keyword evidence="12" id="KW-0539">Nucleus</keyword>
<evidence type="ECO:0000256" key="6">
    <source>
        <dbReference type="ARBA" id="ARBA00022454"/>
    </source>
</evidence>
<feature type="compositionally biased region" description="Acidic residues" evidence="14">
    <location>
        <begin position="84"/>
        <end position="99"/>
    </location>
</feature>
<evidence type="ECO:0000256" key="12">
    <source>
        <dbReference type="ARBA" id="ARBA00023242"/>
    </source>
</evidence>
<dbReference type="Pfam" id="PF08738">
    <property type="entry name" value="Gon7"/>
    <property type="match status" value="1"/>
</dbReference>